<evidence type="ECO:0000313" key="2">
    <source>
        <dbReference type="EMBL" id="GIQ89838.1"/>
    </source>
</evidence>
<organism evidence="2 3">
    <name type="scientific">Kipferlia bialata</name>
    <dbReference type="NCBI Taxonomy" id="797122"/>
    <lineage>
        <taxon>Eukaryota</taxon>
        <taxon>Metamonada</taxon>
        <taxon>Carpediemonas-like organisms</taxon>
        <taxon>Kipferlia</taxon>
    </lineage>
</organism>
<evidence type="ECO:0000256" key="1">
    <source>
        <dbReference type="SAM" id="MobiDB-lite"/>
    </source>
</evidence>
<accession>A0A9K3D639</accession>
<keyword evidence="3" id="KW-1185">Reference proteome</keyword>
<name>A0A9K3D639_9EUKA</name>
<evidence type="ECO:0000313" key="3">
    <source>
        <dbReference type="Proteomes" id="UP000265618"/>
    </source>
</evidence>
<proteinExistence type="predicted"/>
<protein>
    <submittedName>
        <fullName evidence="2">Uncharacterized protein</fullName>
    </submittedName>
</protein>
<reference evidence="2 3" key="1">
    <citation type="journal article" date="2018" name="PLoS ONE">
        <title>The draft genome of Kipferlia bialata reveals reductive genome evolution in fornicate parasites.</title>
        <authorList>
            <person name="Tanifuji G."/>
            <person name="Takabayashi S."/>
            <person name="Kume K."/>
            <person name="Takagi M."/>
            <person name="Nakayama T."/>
            <person name="Kamikawa R."/>
            <person name="Inagaki Y."/>
            <person name="Hashimoto T."/>
        </authorList>
    </citation>
    <scope>NUCLEOTIDE SEQUENCE [LARGE SCALE GENOMIC DNA]</scope>
    <source>
        <strain evidence="2">NY0173</strain>
    </source>
</reference>
<comment type="caution">
    <text evidence="2">The sequence shown here is derived from an EMBL/GenBank/DDBJ whole genome shotgun (WGS) entry which is preliminary data.</text>
</comment>
<sequence length="153" mass="17697">LAQMPEEVQETLKLGEEGLIQVYMCYNDNGECESWECFSSAHEVRFVPPEELYSARSRSEVEAIYRELRPKDTPASTSDSDSGGYWRDDEGTPFRESPITRLVRHTRDYPKCEEFDEAIDQHPEIDDATRDKLQDISWDNDIPGASNMYIGMY</sequence>
<gene>
    <name evidence="2" type="ORF">KIPB_012426</name>
</gene>
<dbReference type="EMBL" id="BDIP01005487">
    <property type="protein sequence ID" value="GIQ89838.1"/>
    <property type="molecule type" value="Genomic_DNA"/>
</dbReference>
<feature type="region of interest" description="Disordered" evidence="1">
    <location>
        <begin position="67"/>
        <end position="99"/>
    </location>
</feature>
<dbReference type="Proteomes" id="UP000265618">
    <property type="component" value="Unassembled WGS sequence"/>
</dbReference>
<feature type="non-terminal residue" evidence="2">
    <location>
        <position position="153"/>
    </location>
</feature>
<dbReference type="AlphaFoldDB" id="A0A9K3D639"/>